<accession>A0A2H3KKZ0</accession>
<keyword evidence="2" id="KW-1185">Reference proteome</keyword>
<organism evidence="1 2">
    <name type="scientific">Candidatus Chloroploca asiatica</name>
    <dbReference type="NCBI Taxonomy" id="1506545"/>
    <lineage>
        <taxon>Bacteria</taxon>
        <taxon>Bacillati</taxon>
        <taxon>Chloroflexota</taxon>
        <taxon>Chloroflexia</taxon>
        <taxon>Chloroflexales</taxon>
        <taxon>Chloroflexineae</taxon>
        <taxon>Oscillochloridaceae</taxon>
        <taxon>Candidatus Chloroploca</taxon>
    </lineage>
</organism>
<comment type="caution">
    <text evidence="1">The sequence shown here is derived from an EMBL/GenBank/DDBJ whole genome shotgun (WGS) entry which is preliminary data.</text>
</comment>
<proteinExistence type="predicted"/>
<name>A0A2H3KKZ0_9CHLR</name>
<evidence type="ECO:0000313" key="1">
    <source>
        <dbReference type="EMBL" id="PDV97912.1"/>
    </source>
</evidence>
<gene>
    <name evidence="1" type="ORF">A9Q02_16945</name>
</gene>
<dbReference type="Proteomes" id="UP000220922">
    <property type="component" value="Unassembled WGS sequence"/>
</dbReference>
<dbReference type="EMBL" id="LYXE01000119">
    <property type="protein sequence ID" value="PDV97912.1"/>
    <property type="molecule type" value="Genomic_DNA"/>
</dbReference>
<evidence type="ECO:0000313" key="2">
    <source>
        <dbReference type="Proteomes" id="UP000220922"/>
    </source>
</evidence>
<sequence>MNNYHICVRGHLDERWFDWFDGLTLAVTDDGMTLITGRGLDQAALHAMLNRIRDLGLELISVQQVKAE</sequence>
<protein>
    <submittedName>
        <fullName evidence="1">Uncharacterized protein</fullName>
    </submittedName>
</protein>
<dbReference type="AlphaFoldDB" id="A0A2H3KKZ0"/>
<dbReference type="OrthoDB" id="4828421at2"/>
<reference evidence="1 2" key="1">
    <citation type="submission" date="2016-05" db="EMBL/GenBank/DDBJ databases">
        <authorList>
            <person name="Lavstsen T."/>
            <person name="Jespersen J.S."/>
        </authorList>
    </citation>
    <scope>NUCLEOTIDE SEQUENCE [LARGE SCALE GENOMIC DNA]</scope>
    <source>
        <strain evidence="1 2">B7-9</strain>
    </source>
</reference>
<dbReference type="RefSeq" id="WP_097654006.1">
    <property type="nucleotide sequence ID" value="NZ_LYXE01000119.1"/>
</dbReference>